<evidence type="ECO:0000259" key="1">
    <source>
        <dbReference type="Pfam" id="PF08241"/>
    </source>
</evidence>
<feature type="domain" description="Methyltransferase type 11" evidence="1">
    <location>
        <begin position="153"/>
        <end position="244"/>
    </location>
</feature>
<proteinExistence type="predicted"/>
<dbReference type="Pfam" id="PF08241">
    <property type="entry name" value="Methyltransf_11"/>
    <property type="match status" value="1"/>
</dbReference>
<dbReference type="PANTHER" id="PTHR42912:SF93">
    <property type="entry name" value="N6-ADENOSINE-METHYLTRANSFERASE TMT1A"/>
    <property type="match status" value="1"/>
</dbReference>
<keyword evidence="2" id="KW-0489">Methyltransferase</keyword>
<dbReference type="GO" id="GO:0008168">
    <property type="term" value="F:methyltransferase activity"/>
    <property type="evidence" value="ECO:0007669"/>
    <property type="project" value="UniProtKB-KW"/>
</dbReference>
<dbReference type="InterPro" id="IPR013216">
    <property type="entry name" value="Methyltransf_11"/>
</dbReference>
<sequence length="307" mass="32469">MPLFLSSGDVLADRRFDFARDLLARGDATAAAELLLQATELAPAFASAWFALGEIRADRLDDRIGAIEAFRRACAADPSDRHGAGLRLMRLGALELGAMTPAYVGALFDQYAPRFEAALVGELGYRGHELLLQAVTDTCGAAGWPARFRRAIDLGCGTGLVGRAFRPLVEDIIGIDLSAQMLAQARGTGAYARLVHADLVEGLSAEPPASADLILAADVLIYVRDAAPLLREAARVLTSGGLIAVTAETHPGDGVALTEGLRFAQSESYLRDELQRAGLQVALLQDASARNEHHAPLPGLVVVGLKP</sequence>
<reference evidence="2 3" key="1">
    <citation type="submission" date="2024-09" db="EMBL/GenBank/DDBJ databases">
        <authorList>
            <person name="Sun Q."/>
            <person name="Mori K."/>
        </authorList>
    </citation>
    <scope>NUCLEOTIDE SEQUENCE [LARGE SCALE GENOMIC DNA]</scope>
    <source>
        <strain evidence="2 3">KCTC 23279</strain>
    </source>
</reference>
<dbReference type="Proteomes" id="UP001589775">
    <property type="component" value="Unassembled WGS sequence"/>
</dbReference>
<dbReference type="InterPro" id="IPR050508">
    <property type="entry name" value="Methyltransf_Superfamily"/>
</dbReference>
<evidence type="ECO:0000313" key="3">
    <source>
        <dbReference type="Proteomes" id="UP001589775"/>
    </source>
</evidence>
<dbReference type="InterPro" id="IPR029063">
    <property type="entry name" value="SAM-dependent_MTases_sf"/>
</dbReference>
<evidence type="ECO:0000313" key="2">
    <source>
        <dbReference type="EMBL" id="MFC0240952.1"/>
    </source>
</evidence>
<keyword evidence="3" id="KW-1185">Reference proteome</keyword>
<dbReference type="GO" id="GO:0032259">
    <property type="term" value="P:methylation"/>
    <property type="evidence" value="ECO:0007669"/>
    <property type="project" value="UniProtKB-KW"/>
</dbReference>
<accession>A0ABV6ES35</accession>
<dbReference type="SUPFAM" id="SSF48452">
    <property type="entry name" value="TPR-like"/>
    <property type="match status" value="1"/>
</dbReference>
<dbReference type="SUPFAM" id="SSF53335">
    <property type="entry name" value="S-adenosyl-L-methionine-dependent methyltransferases"/>
    <property type="match status" value="1"/>
</dbReference>
<dbReference type="RefSeq" id="WP_378387399.1">
    <property type="nucleotide sequence ID" value="NZ_JBHLWM010000004.1"/>
</dbReference>
<comment type="caution">
    <text evidence="2">The sequence shown here is derived from an EMBL/GenBank/DDBJ whole genome shotgun (WGS) entry which is preliminary data.</text>
</comment>
<dbReference type="CDD" id="cd02440">
    <property type="entry name" value="AdoMet_MTases"/>
    <property type="match status" value="1"/>
</dbReference>
<dbReference type="EMBL" id="JBHLWM010000004">
    <property type="protein sequence ID" value="MFC0240952.1"/>
    <property type="molecule type" value="Genomic_DNA"/>
</dbReference>
<keyword evidence="2" id="KW-0808">Transferase</keyword>
<name>A0ABV6ES35_9BRAD</name>
<gene>
    <name evidence="2" type="ORF">ACFFJ6_10765</name>
</gene>
<organism evidence="2 3">
    <name type="scientific">Rhodopseudomonas telluris</name>
    <dbReference type="NCBI Taxonomy" id="644215"/>
    <lineage>
        <taxon>Bacteria</taxon>
        <taxon>Pseudomonadati</taxon>
        <taxon>Pseudomonadota</taxon>
        <taxon>Alphaproteobacteria</taxon>
        <taxon>Hyphomicrobiales</taxon>
        <taxon>Nitrobacteraceae</taxon>
        <taxon>Rhodopseudomonas</taxon>
    </lineage>
</organism>
<dbReference type="Gene3D" id="3.40.50.150">
    <property type="entry name" value="Vaccinia Virus protein VP39"/>
    <property type="match status" value="1"/>
</dbReference>
<dbReference type="PANTHER" id="PTHR42912">
    <property type="entry name" value="METHYLTRANSFERASE"/>
    <property type="match status" value="1"/>
</dbReference>
<dbReference type="Gene3D" id="1.25.40.10">
    <property type="entry name" value="Tetratricopeptide repeat domain"/>
    <property type="match status" value="1"/>
</dbReference>
<dbReference type="InterPro" id="IPR011990">
    <property type="entry name" value="TPR-like_helical_dom_sf"/>
</dbReference>
<protein>
    <submittedName>
        <fullName evidence="2">Methyltransferase domain-containing protein</fullName>
    </submittedName>
</protein>